<keyword evidence="3" id="KW-0479">Metal-binding</keyword>
<protein>
    <recommendedName>
        <fullName evidence="13">Multicopper oxidase</fullName>
    </recommendedName>
</protein>
<evidence type="ECO:0000313" key="11">
    <source>
        <dbReference type="EMBL" id="KAK7202939.1"/>
    </source>
</evidence>
<dbReference type="GeneID" id="90040077"/>
<name>A0ABR1EZB4_9ASCO</name>
<dbReference type="PANTHER" id="PTHR11709">
    <property type="entry name" value="MULTI-COPPER OXIDASE"/>
    <property type="match status" value="1"/>
</dbReference>
<dbReference type="Pfam" id="PF07731">
    <property type="entry name" value="Cu-oxidase_2"/>
    <property type="match status" value="1"/>
</dbReference>
<comment type="caution">
    <text evidence="11">The sequence shown here is derived from an EMBL/GenBank/DDBJ whole genome shotgun (WGS) entry which is preliminary data.</text>
</comment>
<keyword evidence="12" id="KW-1185">Reference proteome</keyword>
<evidence type="ECO:0000259" key="8">
    <source>
        <dbReference type="Pfam" id="PF00394"/>
    </source>
</evidence>
<evidence type="ECO:0000259" key="10">
    <source>
        <dbReference type="Pfam" id="PF07732"/>
    </source>
</evidence>
<dbReference type="InterPro" id="IPR001117">
    <property type="entry name" value="Cu-oxidase_2nd"/>
</dbReference>
<dbReference type="InterPro" id="IPR011706">
    <property type="entry name" value="Cu-oxidase_C"/>
</dbReference>
<gene>
    <name evidence="11" type="ORF">BZA70DRAFT_297467</name>
</gene>
<accession>A0ABR1EZB4</accession>
<dbReference type="Pfam" id="PF07732">
    <property type="entry name" value="Cu-oxidase_3"/>
    <property type="match status" value="1"/>
</dbReference>
<dbReference type="SUPFAM" id="SSF49503">
    <property type="entry name" value="Cupredoxins"/>
    <property type="match status" value="3"/>
</dbReference>
<evidence type="ECO:0000313" key="12">
    <source>
        <dbReference type="Proteomes" id="UP001498771"/>
    </source>
</evidence>
<evidence type="ECO:0000256" key="7">
    <source>
        <dbReference type="SAM" id="Phobius"/>
    </source>
</evidence>
<evidence type="ECO:0000256" key="6">
    <source>
        <dbReference type="SAM" id="MobiDB-lite"/>
    </source>
</evidence>
<organism evidence="11 12">
    <name type="scientific">Myxozyma melibiosi</name>
    <dbReference type="NCBI Taxonomy" id="54550"/>
    <lineage>
        <taxon>Eukaryota</taxon>
        <taxon>Fungi</taxon>
        <taxon>Dikarya</taxon>
        <taxon>Ascomycota</taxon>
        <taxon>Saccharomycotina</taxon>
        <taxon>Lipomycetes</taxon>
        <taxon>Lipomycetales</taxon>
        <taxon>Lipomycetaceae</taxon>
        <taxon>Myxozyma</taxon>
    </lineage>
</organism>
<dbReference type="InterPro" id="IPR008972">
    <property type="entry name" value="Cupredoxin"/>
</dbReference>
<sequence>MAARNPFRIRNVFVLVGFIWIAIFLIWNQDVVRTVKTSAITSITETSQAPVSSSGEVASASLPDAASNKPVVNNNLQNLQVSSSTIKSILAAPAPVTHNLELTISHHEMAPDGVIKKMTLINGLFPGPIIRARKGDRLRIRVTNDLDNFDESTSLHFHGLHQRGTNVMDGVPGVTQCGIPPESSEFVYEFDLAQSGSFWYHSHSRLQRVDGAFGGLVVYDNDESYQIERDYDEEIYIVLHDHYHAEGKELFDWYLGEQSSGFEPVPDSGLVNGAGHVDCDRVRRKHSCDSPPRKRPMFQFERGKRYRLRILNASAFAEITMSIDDHEMDIIEVDSTEVERYSVHMLTIAPGQRYSTIVLADSVLEAVMMRLQIQTSCFQYRPPALDKDFDTVIKYVTPETSSVSRFVKKLLKRDQADVEIEGDSYDPAEVDSISWEDALPEAECIDIDETKLVPIKSASVPDFTVRYKISPKTLNLERVQQAPFGFINRTTFQPAIGAPNIQVAFGKANILDTVTVPTVTGRDNDPVWGGAQLVTQIPHGAVVEMVINNSDDNAHPFHLHGHDFWVLRSYGERVAGEGRWREEYAEKYNTENPILRDTVTIPRRGHVVIRFVADNPGIWAFHCHIAWHLAAGMLMQFATGLDKFNPDSISDIMLDHCAMERDLGERLLRPLPGDEYRQRKQNKQGNPQDPED</sequence>
<feature type="compositionally biased region" description="Polar residues" evidence="6">
    <location>
        <begin position="683"/>
        <end position="692"/>
    </location>
</feature>
<dbReference type="PROSITE" id="PS00080">
    <property type="entry name" value="MULTICOPPER_OXIDASE2"/>
    <property type="match status" value="1"/>
</dbReference>
<dbReference type="InterPro" id="IPR002355">
    <property type="entry name" value="Cu_oxidase_Cu_BS"/>
</dbReference>
<keyword evidence="7" id="KW-0472">Membrane</keyword>
<feature type="domain" description="Plastocyanin-like" evidence="9">
    <location>
        <begin position="524"/>
        <end position="639"/>
    </location>
</feature>
<keyword evidence="2" id="KW-0813">Transport</keyword>
<keyword evidence="7" id="KW-0812">Transmembrane</keyword>
<keyword evidence="2" id="KW-0408">Iron</keyword>
<feature type="domain" description="Plastocyanin-like" evidence="10">
    <location>
        <begin position="105"/>
        <end position="221"/>
    </location>
</feature>
<evidence type="ECO:0000256" key="1">
    <source>
        <dbReference type="ARBA" id="ARBA00010609"/>
    </source>
</evidence>
<dbReference type="InterPro" id="IPR045087">
    <property type="entry name" value="Cu-oxidase_fam"/>
</dbReference>
<evidence type="ECO:0000256" key="3">
    <source>
        <dbReference type="ARBA" id="ARBA00022723"/>
    </source>
</evidence>
<evidence type="ECO:0000256" key="2">
    <source>
        <dbReference type="ARBA" id="ARBA00022496"/>
    </source>
</evidence>
<dbReference type="InterPro" id="IPR033138">
    <property type="entry name" value="Cu_oxidase_CS"/>
</dbReference>
<evidence type="ECO:0008006" key="13">
    <source>
        <dbReference type="Google" id="ProtNLM"/>
    </source>
</evidence>
<proteinExistence type="inferred from homology"/>
<evidence type="ECO:0000256" key="5">
    <source>
        <dbReference type="ARBA" id="ARBA00023008"/>
    </source>
</evidence>
<dbReference type="RefSeq" id="XP_064765972.1">
    <property type="nucleotide sequence ID" value="XM_064914565.1"/>
</dbReference>
<keyword evidence="5" id="KW-0186">Copper</keyword>
<dbReference type="CDD" id="cd13910">
    <property type="entry name" value="CuRO_3_MCO_like_4"/>
    <property type="match status" value="1"/>
</dbReference>
<dbReference type="Gene3D" id="2.60.40.420">
    <property type="entry name" value="Cupredoxins - blue copper proteins"/>
    <property type="match status" value="3"/>
</dbReference>
<evidence type="ECO:0000259" key="9">
    <source>
        <dbReference type="Pfam" id="PF07731"/>
    </source>
</evidence>
<evidence type="ECO:0000256" key="4">
    <source>
        <dbReference type="ARBA" id="ARBA00023002"/>
    </source>
</evidence>
<dbReference type="Pfam" id="PF00394">
    <property type="entry name" value="Cu-oxidase"/>
    <property type="match status" value="1"/>
</dbReference>
<keyword evidence="7" id="KW-1133">Transmembrane helix</keyword>
<feature type="region of interest" description="Disordered" evidence="6">
    <location>
        <begin position="670"/>
        <end position="692"/>
    </location>
</feature>
<feature type="domain" description="Plastocyanin-like" evidence="8">
    <location>
        <begin position="234"/>
        <end position="362"/>
    </location>
</feature>
<dbReference type="PANTHER" id="PTHR11709:SF414">
    <property type="entry name" value="ADR239WP"/>
    <property type="match status" value="1"/>
</dbReference>
<dbReference type="PROSITE" id="PS00079">
    <property type="entry name" value="MULTICOPPER_OXIDASE1"/>
    <property type="match status" value="1"/>
</dbReference>
<reference evidence="11 12" key="1">
    <citation type="submission" date="2024-03" db="EMBL/GenBank/DDBJ databases">
        <title>Genome-scale model development and genomic sequencing of the oleaginous clade Lipomyces.</title>
        <authorList>
            <consortium name="Lawrence Berkeley National Laboratory"/>
            <person name="Czajka J.J."/>
            <person name="Han Y."/>
            <person name="Kim J."/>
            <person name="Mondo S.J."/>
            <person name="Hofstad B.A."/>
            <person name="Robles A."/>
            <person name="Haridas S."/>
            <person name="Riley R."/>
            <person name="LaButti K."/>
            <person name="Pangilinan J."/>
            <person name="Andreopoulos W."/>
            <person name="Lipzen A."/>
            <person name="Yan J."/>
            <person name="Wang M."/>
            <person name="Ng V."/>
            <person name="Grigoriev I.V."/>
            <person name="Spatafora J.W."/>
            <person name="Magnuson J.K."/>
            <person name="Baker S.E."/>
            <person name="Pomraning K.R."/>
        </authorList>
    </citation>
    <scope>NUCLEOTIDE SEQUENCE [LARGE SCALE GENOMIC DNA]</scope>
    <source>
        <strain evidence="11 12">Phaff 52-87</strain>
    </source>
</reference>
<dbReference type="EMBL" id="JBBJBU010000014">
    <property type="protein sequence ID" value="KAK7202939.1"/>
    <property type="molecule type" value="Genomic_DNA"/>
</dbReference>
<dbReference type="InterPro" id="IPR011707">
    <property type="entry name" value="Cu-oxidase-like_N"/>
</dbReference>
<keyword evidence="4" id="KW-0560">Oxidoreductase</keyword>
<feature type="transmembrane region" description="Helical" evidence="7">
    <location>
        <begin position="12"/>
        <end position="28"/>
    </location>
</feature>
<comment type="similarity">
    <text evidence="1">Belongs to the multicopper oxidase family.</text>
</comment>
<keyword evidence="2" id="KW-0410">Iron transport</keyword>
<dbReference type="Proteomes" id="UP001498771">
    <property type="component" value="Unassembled WGS sequence"/>
</dbReference>
<keyword evidence="2" id="KW-0406">Ion transport</keyword>